<feature type="coiled-coil region" evidence="1">
    <location>
        <begin position="174"/>
        <end position="215"/>
    </location>
</feature>
<name>A0AAF0IC68_ODILC</name>
<reference evidence="2" key="1">
    <citation type="journal article" date="2017" name="Nature">
        <title>Asgard archaea illuminate the origin of eukaryotic cellular complexity.</title>
        <authorList>
            <person name="Zaremba-Niedzwiedzka K."/>
            <person name="Caceres E.F."/>
            <person name="Saw J.H."/>
            <person name="Backstrom D."/>
            <person name="Juzokaite L."/>
            <person name="Vancaester E."/>
            <person name="Seitz K.W."/>
            <person name="Anantharaman K."/>
            <person name="Starnawski P."/>
            <person name="Kjeldsen K.U."/>
            <person name="Scott M.B."/>
            <person name="Nunoura T."/>
            <person name="Banfield J.F."/>
            <person name="Schramm A."/>
            <person name="Baker B.J."/>
            <person name="Spang A."/>
            <person name="Ettema T.J.G."/>
        </authorList>
    </citation>
    <scope>NUCLEOTIDE SEQUENCE</scope>
    <source>
        <strain evidence="2">LCB_4</strain>
    </source>
</reference>
<proteinExistence type="predicted"/>
<evidence type="ECO:0000313" key="2">
    <source>
        <dbReference type="EMBL" id="WEU41035.1"/>
    </source>
</evidence>
<dbReference type="EMBL" id="CP091871">
    <property type="protein sequence ID" value="WEU41035.1"/>
    <property type="molecule type" value="Genomic_DNA"/>
</dbReference>
<protein>
    <submittedName>
        <fullName evidence="2">Uncharacterized protein</fullName>
    </submittedName>
</protein>
<dbReference type="KEGG" id="oyw:OdinLCB4_003830"/>
<gene>
    <name evidence="2" type="ORF">OdinLCB4_003830</name>
</gene>
<accession>A0AAF0IC68</accession>
<keyword evidence="1" id="KW-0175">Coiled coil</keyword>
<sequence>MMTLKLNEVKEYVNKRNEKHYTLLRIKAQSLKQKIAELMSQVKSSAEKISTSKDKDAFKTAEDNFKNREIAVKNAEKLNQGIIEYISKINIGEEYSYNSLMNLITTFKTFFQNINELGRRLVPKISPWFKTELKELDYSIRKLAEHVDKLNQFLLKEYKDVERVDKIFETVDSVTHSLNERKELQEKFELLKSELEDLTDQLKEAEDRYLKFKTSGIQKNYTRVDDDLNELRRSFNILIDPILKPLSKLVKSSSNALADLTQEQRTKIDSYISEPFHTFLNETSGLPVLKQILKTLQRSLAAQDLDLKKDRAERAIKQINKLLQDNLIDELHKRAKTLAESKEELKKLIAEKELTEKSEILYSRITQLKNQLVDKKVEEDRLKTQIQNIDSKIERELKSLSERLSELFGDKIEVKLL</sequence>
<evidence type="ECO:0000313" key="3">
    <source>
        <dbReference type="Proteomes" id="UP000186851"/>
    </source>
</evidence>
<evidence type="ECO:0000256" key="1">
    <source>
        <dbReference type="SAM" id="Coils"/>
    </source>
</evidence>
<feature type="coiled-coil region" evidence="1">
    <location>
        <begin position="302"/>
        <end position="385"/>
    </location>
</feature>
<feature type="coiled-coil region" evidence="1">
    <location>
        <begin position="21"/>
        <end position="48"/>
    </location>
</feature>
<dbReference type="Proteomes" id="UP000186851">
    <property type="component" value="Chromosome"/>
</dbReference>
<organism evidence="2 3">
    <name type="scientific">Odinarchaeota yellowstonii (strain LCB_4)</name>
    <dbReference type="NCBI Taxonomy" id="1841599"/>
    <lineage>
        <taxon>Archaea</taxon>
        <taxon>Promethearchaeati</taxon>
        <taxon>Candidatus Odinarchaeota</taxon>
        <taxon>Candidatus Odinarchaeia</taxon>
        <taxon>Candidatus Odinarchaeales</taxon>
        <taxon>Candidatus Odinarchaeaceae</taxon>
        <taxon>Candidatus Odinarchaeum</taxon>
    </lineage>
</organism>
<dbReference type="AlphaFoldDB" id="A0AAF0IC68"/>
<reference evidence="2" key="2">
    <citation type="journal article" date="2022" name="Nat. Microbiol.">
        <title>A closed Candidatus Odinarchaeum chromosome exposes Asgard archaeal viruses.</title>
        <authorList>
            <person name="Tamarit D."/>
            <person name="Caceres E.F."/>
            <person name="Krupovic M."/>
            <person name="Nijland R."/>
            <person name="Eme L."/>
            <person name="Robinson N.P."/>
            <person name="Ettema T.J.G."/>
        </authorList>
    </citation>
    <scope>NUCLEOTIDE SEQUENCE</scope>
    <source>
        <strain evidence="2">LCB_4</strain>
    </source>
</reference>